<name>A0A2L1GR82_9BACT</name>
<dbReference type="KEGG" id="deo:CAY53_02020"/>
<gene>
    <name evidence="3" type="ORF">CAY53_02020</name>
</gene>
<evidence type="ECO:0000259" key="1">
    <source>
        <dbReference type="Pfam" id="PF11799"/>
    </source>
</evidence>
<dbReference type="InterPro" id="IPR017961">
    <property type="entry name" value="DNA_pol_Y-fam_little_finger"/>
</dbReference>
<evidence type="ECO:0008006" key="5">
    <source>
        <dbReference type="Google" id="ProtNLM"/>
    </source>
</evidence>
<proteinExistence type="predicted"/>
<dbReference type="Pfam" id="PF13438">
    <property type="entry name" value="DUF4113"/>
    <property type="match status" value="1"/>
</dbReference>
<dbReference type="Pfam" id="PF11799">
    <property type="entry name" value="IMS_C"/>
    <property type="match status" value="1"/>
</dbReference>
<dbReference type="Proteomes" id="UP000239867">
    <property type="component" value="Chromosome"/>
</dbReference>
<evidence type="ECO:0000259" key="2">
    <source>
        <dbReference type="Pfam" id="PF13438"/>
    </source>
</evidence>
<dbReference type="GO" id="GO:0003684">
    <property type="term" value="F:damaged DNA binding"/>
    <property type="evidence" value="ECO:0007669"/>
    <property type="project" value="InterPro"/>
</dbReference>
<dbReference type="GO" id="GO:0006281">
    <property type="term" value="P:DNA repair"/>
    <property type="evidence" value="ECO:0007669"/>
    <property type="project" value="InterPro"/>
</dbReference>
<reference evidence="3 4" key="1">
    <citation type="journal article" date="2018" name="MBio">
        <title>Insights into the evolution of host association through the isolation and characterization of a novel human periodontal pathobiont, Desulfobulbus oralis.</title>
        <authorList>
            <person name="Cross K.L."/>
            <person name="Chirania P."/>
            <person name="Xiong W."/>
            <person name="Beall C.J."/>
            <person name="Elkins J.G."/>
            <person name="Giannone R.J."/>
            <person name="Griffen A.L."/>
            <person name="Guss A.M."/>
            <person name="Hettich R.L."/>
            <person name="Joshi S.S."/>
            <person name="Mokrzan E.M."/>
            <person name="Martin R.K."/>
            <person name="Zhulin I.B."/>
            <person name="Leys E.J."/>
            <person name="Podar M."/>
        </authorList>
    </citation>
    <scope>NUCLEOTIDE SEQUENCE [LARGE SCALE GENOMIC DNA]</scope>
    <source>
        <strain evidence="3 4">ORNL</strain>
    </source>
</reference>
<keyword evidence="4" id="KW-1185">Reference proteome</keyword>
<evidence type="ECO:0000313" key="3">
    <source>
        <dbReference type="EMBL" id="AVD72191.1"/>
    </source>
</evidence>
<feature type="domain" description="DUF4113" evidence="2">
    <location>
        <begin position="134"/>
        <end position="158"/>
    </location>
</feature>
<dbReference type="AlphaFoldDB" id="A0A2L1GR82"/>
<protein>
    <recommendedName>
        <fullName evidence="5">DUF4113 domain-containing protein</fullName>
    </recommendedName>
</protein>
<dbReference type="OrthoDB" id="9808813at2"/>
<dbReference type="InterPro" id="IPR025188">
    <property type="entry name" value="DUF4113"/>
</dbReference>
<sequence>MQARASVGDHLPLDLCRRTAWRYQLPSFAPRPPMPQTARQKQLLAGGIMVFIRTSSFAAGQYHEATGQFSFPQATSDSFTMNKAALKILEGIYREGPAYAKAGVMLFDLTSRRSRNQYSLFPVVTPKEQERRDTLMAALDAVNRKMGGNTVQLASMGIGDAP</sequence>
<evidence type="ECO:0000313" key="4">
    <source>
        <dbReference type="Proteomes" id="UP000239867"/>
    </source>
</evidence>
<dbReference type="EMBL" id="CP021255">
    <property type="protein sequence ID" value="AVD72191.1"/>
    <property type="molecule type" value="Genomic_DNA"/>
</dbReference>
<organism evidence="3 4">
    <name type="scientific">Desulfobulbus oralis</name>
    <dbReference type="NCBI Taxonomy" id="1986146"/>
    <lineage>
        <taxon>Bacteria</taxon>
        <taxon>Pseudomonadati</taxon>
        <taxon>Thermodesulfobacteriota</taxon>
        <taxon>Desulfobulbia</taxon>
        <taxon>Desulfobulbales</taxon>
        <taxon>Desulfobulbaceae</taxon>
        <taxon>Desulfobulbus</taxon>
    </lineage>
</organism>
<feature type="domain" description="DNA polymerase Y-family little finger" evidence="1">
    <location>
        <begin position="38"/>
        <end position="118"/>
    </location>
</feature>
<accession>A0A2L1GR82</accession>